<protein>
    <submittedName>
        <fullName evidence="2">DUF4097 family beta strand repeat-containing protein</fullName>
    </submittedName>
</protein>
<reference evidence="2 3" key="1">
    <citation type="submission" date="2024-09" db="EMBL/GenBank/DDBJ databases">
        <authorList>
            <person name="Sun Q."/>
            <person name="Mori K."/>
        </authorList>
    </citation>
    <scope>NUCLEOTIDE SEQUENCE [LARGE SCALE GENOMIC DNA]</scope>
    <source>
        <strain evidence="2 3">NCAIM B.02610</strain>
    </source>
</reference>
<evidence type="ECO:0000313" key="2">
    <source>
        <dbReference type="EMBL" id="MFC0473678.1"/>
    </source>
</evidence>
<sequence length="285" mass="31164">MKVLFGVLLIVVGLVLLVGTVFSPLISSKKSNDKEVTADLTSVKEIDFSGTTVNWNIQITDNDRLTVELLNEAREMGLLSKMQNGTLKIEVNEPKFRWFSFNFRGSTKATVYLPKNYKGHLKVNSVSGDLSFSDDFTLEDVKIKTVSGDVVGSTLSASHVEVATTSGDIDMYHLTVNSLKANSVSGDIQIGEMNGEVEGKTVSGDLYIQYENENQKAYLKTVSGDVELLIPLANAVVSLNSISGNLRVEAKMHDQMIQPRSISGKIGEGLHQMTIKTTSGDIRIR</sequence>
<dbReference type="EMBL" id="JBHLUX010000095">
    <property type="protein sequence ID" value="MFC0473678.1"/>
    <property type="molecule type" value="Genomic_DNA"/>
</dbReference>
<dbReference type="RefSeq" id="WP_335961440.1">
    <property type="nucleotide sequence ID" value="NZ_JAXBLX010000017.1"/>
</dbReference>
<dbReference type="Gene3D" id="2.160.20.120">
    <property type="match status" value="1"/>
</dbReference>
<dbReference type="Pfam" id="PF13349">
    <property type="entry name" value="DUF4097"/>
    <property type="match status" value="1"/>
</dbReference>
<name>A0ABV6KK28_9BACI</name>
<keyword evidence="3" id="KW-1185">Reference proteome</keyword>
<dbReference type="InterPro" id="IPR025164">
    <property type="entry name" value="Toastrack_DUF4097"/>
</dbReference>
<evidence type="ECO:0000313" key="3">
    <source>
        <dbReference type="Proteomes" id="UP001589838"/>
    </source>
</evidence>
<dbReference type="Proteomes" id="UP001589838">
    <property type="component" value="Unassembled WGS sequence"/>
</dbReference>
<feature type="domain" description="DUF4097" evidence="1">
    <location>
        <begin position="44"/>
        <end position="284"/>
    </location>
</feature>
<evidence type="ECO:0000259" key="1">
    <source>
        <dbReference type="Pfam" id="PF13349"/>
    </source>
</evidence>
<comment type="caution">
    <text evidence="2">The sequence shown here is derived from an EMBL/GenBank/DDBJ whole genome shotgun (WGS) entry which is preliminary data.</text>
</comment>
<gene>
    <name evidence="2" type="ORF">ACFFHM_25000</name>
</gene>
<accession>A0ABV6KK28</accession>
<proteinExistence type="predicted"/>
<organism evidence="2 3">
    <name type="scientific">Halalkalibacter kiskunsagensis</name>
    <dbReference type="NCBI Taxonomy" id="1548599"/>
    <lineage>
        <taxon>Bacteria</taxon>
        <taxon>Bacillati</taxon>
        <taxon>Bacillota</taxon>
        <taxon>Bacilli</taxon>
        <taxon>Bacillales</taxon>
        <taxon>Bacillaceae</taxon>
        <taxon>Halalkalibacter</taxon>
    </lineage>
</organism>